<dbReference type="InterPro" id="IPR008271">
    <property type="entry name" value="Ser/Thr_kinase_AS"/>
</dbReference>
<feature type="compositionally biased region" description="Basic and acidic residues" evidence="1">
    <location>
        <begin position="315"/>
        <end position="329"/>
    </location>
</feature>
<dbReference type="PROSITE" id="PS50011">
    <property type="entry name" value="PROTEIN_KINASE_DOM"/>
    <property type="match status" value="1"/>
</dbReference>
<keyword evidence="3" id="KW-0808">Transferase</keyword>
<dbReference type="SMART" id="SM00220">
    <property type="entry name" value="S_TKc"/>
    <property type="match status" value="1"/>
</dbReference>
<dbReference type="GO" id="GO:0004674">
    <property type="term" value="F:protein serine/threonine kinase activity"/>
    <property type="evidence" value="ECO:0007669"/>
    <property type="project" value="UniProtKB-KW"/>
</dbReference>
<dbReference type="AlphaFoldDB" id="A0AAD9HG64"/>
<evidence type="ECO:0000256" key="1">
    <source>
        <dbReference type="SAM" id="MobiDB-lite"/>
    </source>
</evidence>
<sequence length="345" mass="38544">MVSLLDIGQKLCGRVSTYSIVKELHRAADQGAVYLGTNESGRKCVVKSIRGHWRLENEVSILRKYQASSPLFRPLEDEIANPSDPPSIVLKYLDSDLRAESYRQSLSRTDIKKVAKSVLEALSILHRDGMVHTDIKLDNIFVNLGQQGDPERFTDIRLGDFGGVVSKHSKFATEPGHLIGASVTRSPEAQLGLPWGTSTDIWSFGNAILSLLYGGGFHLFNPANEGCNPEDEHCELVVLSRMYRCFGPFPDSFQEIAGDNAAGIIDFIHSMGPPTKLFHLVTRREIPPADRDFILKIMKLDHRDRPTADQLLEDEWFRENSKDTREPLPPKKQGSPAPKNEKAVD</sequence>
<keyword evidence="4" id="KW-1185">Reference proteome</keyword>
<accession>A0AAD9HG64</accession>
<dbReference type="Proteomes" id="UP001232148">
    <property type="component" value="Unassembled WGS sequence"/>
</dbReference>
<organism evidence="3 4">
    <name type="scientific">Colletotrichum zoysiae</name>
    <dbReference type="NCBI Taxonomy" id="1216348"/>
    <lineage>
        <taxon>Eukaryota</taxon>
        <taxon>Fungi</taxon>
        <taxon>Dikarya</taxon>
        <taxon>Ascomycota</taxon>
        <taxon>Pezizomycotina</taxon>
        <taxon>Sordariomycetes</taxon>
        <taxon>Hypocreomycetidae</taxon>
        <taxon>Glomerellales</taxon>
        <taxon>Glomerellaceae</taxon>
        <taxon>Colletotrichum</taxon>
        <taxon>Colletotrichum graminicola species complex</taxon>
    </lineage>
</organism>
<dbReference type="GO" id="GO:0005737">
    <property type="term" value="C:cytoplasm"/>
    <property type="evidence" value="ECO:0007669"/>
    <property type="project" value="TreeGrafter"/>
</dbReference>
<evidence type="ECO:0000313" key="4">
    <source>
        <dbReference type="Proteomes" id="UP001232148"/>
    </source>
</evidence>
<proteinExistence type="predicted"/>
<feature type="domain" description="Protein kinase" evidence="2">
    <location>
        <begin position="1"/>
        <end position="317"/>
    </location>
</feature>
<feature type="region of interest" description="Disordered" evidence="1">
    <location>
        <begin position="309"/>
        <end position="345"/>
    </location>
</feature>
<dbReference type="PROSITE" id="PS00108">
    <property type="entry name" value="PROTEIN_KINASE_ST"/>
    <property type="match status" value="1"/>
</dbReference>
<protein>
    <submittedName>
        <fullName evidence="3">Serine/threonine protein kinase</fullName>
    </submittedName>
</protein>
<dbReference type="InterPro" id="IPR000719">
    <property type="entry name" value="Prot_kinase_dom"/>
</dbReference>
<evidence type="ECO:0000259" key="2">
    <source>
        <dbReference type="PROSITE" id="PS50011"/>
    </source>
</evidence>
<gene>
    <name evidence="3" type="ORF">LX32DRAFT_445203</name>
</gene>
<name>A0AAD9HG64_9PEZI</name>
<reference evidence="3" key="1">
    <citation type="submission" date="2021-06" db="EMBL/GenBank/DDBJ databases">
        <title>Comparative genomics, transcriptomics and evolutionary studies reveal genomic signatures of adaptation to plant cell wall in hemibiotrophic fungi.</title>
        <authorList>
            <consortium name="DOE Joint Genome Institute"/>
            <person name="Baroncelli R."/>
            <person name="Diaz J.F."/>
            <person name="Benocci T."/>
            <person name="Peng M."/>
            <person name="Battaglia E."/>
            <person name="Haridas S."/>
            <person name="Andreopoulos W."/>
            <person name="Labutti K."/>
            <person name="Pangilinan J."/>
            <person name="Floch G.L."/>
            <person name="Makela M.R."/>
            <person name="Henrissat B."/>
            <person name="Grigoriev I.V."/>
            <person name="Crouch J.A."/>
            <person name="De Vries R.P."/>
            <person name="Sukno S.A."/>
            <person name="Thon M.R."/>
        </authorList>
    </citation>
    <scope>NUCLEOTIDE SEQUENCE</scope>
    <source>
        <strain evidence="3">MAFF235873</strain>
    </source>
</reference>
<dbReference type="PANTHER" id="PTHR44167:SF18">
    <property type="entry name" value="PROTEIN KINASE DOMAIN-CONTAINING PROTEIN"/>
    <property type="match status" value="1"/>
</dbReference>
<keyword evidence="3" id="KW-0418">Kinase</keyword>
<keyword evidence="3" id="KW-0723">Serine/threonine-protein kinase</keyword>
<evidence type="ECO:0000313" key="3">
    <source>
        <dbReference type="EMBL" id="KAK2027319.1"/>
    </source>
</evidence>
<dbReference type="EMBL" id="MU842897">
    <property type="protein sequence ID" value="KAK2027319.1"/>
    <property type="molecule type" value="Genomic_DNA"/>
</dbReference>
<dbReference type="Pfam" id="PF00069">
    <property type="entry name" value="Pkinase"/>
    <property type="match status" value="1"/>
</dbReference>
<dbReference type="GO" id="GO:0005524">
    <property type="term" value="F:ATP binding"/>
    <property type="evidence" value="ECO:0007669"/>
    <property type="project" value="InterPro"/>
</dbReference>
<dbReference type="PANTHER" id="PTHR44167">
    <property type="entry name" value="OVARIAN-SPECIFIC SERINE/THREONINE-PROTEIN KINASE LOK-RELATED"/>
    <property type="match status" value="1"/>
</dbReference>
<dbReference type="InterPro" id="IPR011009">
    <property type="entry name" value="Kinase-like_dom_sf"/>
</dbReference>
<dbReference type="GO" id="GO:0005634">
    <property type="term" value="C:nucleus"/>
    <property type="evidence" value="ECO:0007669"/>
    <property type="project" value="TreeGrafter"/>
</dbReference>
<dbReference type="Gene3D" id="1.10.510.10">
    <property type="entry name" value="Transferase(Phosphotransferase) domain 1"/>
    <property type="match status" value="1"/>
</dbReference>
<dbReference type="SUPFAM" id="SSF56112">
    <property type="entry name" value="Protein kinase-like (PK-like)"/>
    <property type="match status" value="1"/>
</dbReference>
<dbReference type="GO" id="GO:0044773">
    <property type="term" value="P:mitotic DNA damage checkpoint signaling"/>
    <property type="evidence" value="ECO:0007669"/>
    <property type="project" value="TreeGrafter"/>
</dbReference>
<comment type="caution">
    <text evidence="3">The sequence shown here is derived from an EMBL/GenBank/DDBJ whole genome shotgun (WGS) entry which is preliminary data.</text>
</comment>